<sequence length="98" mass="10259">MAWSAAAVAATAAVVGVPALLGWWRLVQVLSALLVLAAAALWIMSFAGVGLGFPSRARAGVVIFPVMALWPALTAVLASRFLRAQRAPAEQTIFKEEA</sequence>
<keyword evidence="1" id="KW-0812">Transmembrane</keyword>
<feature type="transmembrane region" description="Helical" evidence="1">
    <location>
        <begin position="59"/>
        <end position="78"/>
    </location>
</feature>
<feature type="transmembrane region" description="Helical" evidence="1">
    <location>
        <begin position="6"/>
        <end position="26"/>
    </location>
</feature>
<evidence type="ECO:0000256" key="1">
    <source>
        <dbReference type="SAM" id="Phobius"/>
    </source>
</evidence>
<keyword evidence="3" id="KW-1185">Reference proteome</keyword>
<keyword evidence="1" id="KW-0472">Membrane</keyword>
<accession>A0A3D8P8B6</accession>
<evidence type="ECO:0000313" key="2">
    <source>
        <dbReference type="EMBL" id="RDW12313.1"/>
    </source>
</evidence>
<proteinExistence type="predicted"/>
<dbReference type="Proteomes" id="UP000256679">
    <property type="component" value="Unassembled WGS sequence"/>
</dbReference>
<evidence type="ECO:0000313" key="3">
    <source>
        <dbReference type="Proteomes" id="UP000256679"/>
    </source>
</evidence>
<feature type="transmembrane region" description="Helical" evidence="1">
    <location>
        <begin position="33"/>
        <end position="53"/>
    </location>
</feature>
<keyword evidence="1" id="KW-1133">Transmembrane helix</keyword>
<reference evidence="2 3" key="1">
    <citation type="submission" date="2018-05" db="EMBL/GenBank/DDBJ databases">
        <title>Whole genome sequencing of Paracoccus thiocyanatus SST.</title>
        <authorList>
            <person name="Ghosh W."/>
            <person name="Rameez M.J."/>
            <person name="Roy C."/>
        </authorList>
    </citation>
    <scope>NUCLEOTIDE SEQUENCE [LARGE SCALE GENOMIC DNA]</scope>
    <source>
        <strain evidence="2 3">SST</strain>
    </source>
</reference>
<name>A0A3D8P8B6_9RHOB</name>
<comment type="caution">
    <text evidence="2">The sequence shown here is derived from an EMBL/GenBank/DDBJ whole genome shotgun (WGS) entry which is preliminary data.</text>
</comment>
<dbReference type="EMBL" id="QFCQ01000101">
    <property type="protein sequence ID" value="RDW12313.1"/>
    <property type="molecule type" value="Genomic_DNA"/>
</dbReference>
<dbReference type="AlphaFoldDB" id="A0A3D8P8B6"/>
<organism evidence="2 3">
    <name type="scientific">Paracoccus thiocyanatus</name>
    <dbReference type="NCBI Taxonomy" id="34006"/>
    <lineage>
        <taxon>Bacteria</taxon>
        <taxon>Pseudomonadati</taxon>
        <taxon>Pseudomonadota</taxon>
        <taxon>Alphaproteobacteria</taxon>
        <taxon>Rhodobacterales</taxon>
        <taxon>Paracoccaceae</taxon>
        <taxon>Paracoccus</taxon>
    </lineage>
</organism>
<gene>
    <name evidence="2" type="ORF">DIE28_14310</name>
</gene>
<protein>
    <submittedName>
        <fullName evidence="2">Uncharacterized protein</fullName>
    </submittedName>
</protein>